<evidence type="ECO:0000313" key="3">
    <source>
        <dbReference type="Proteomes" id="UP001221142"/>
    </source>
</evidence>
<name>A0AAD7FSV8_9AGAR</name>
<accession>A0AAD7FSV8</accession>
<comment type="caution">
    <text evidence="2">The sequence shown here is derived from an EMBL/GenBank/DDBJ whole genome shotgun (WGS) entry which is preliminary data.</text>
</comment>
<evidence type="ECO:0000256" key="1">
    <source>
        <dbReference type="SAM" id="SignalP"/>
    </source>
</evidence>
<feature type="chain" id="PRO_5042232378" evidence="1">
    <location>
        <begin position="20"/>
        <end position="196"/>
    </location>
</feature>
<organism evidence="2 3">
    <name type="scientific">Roridomyces roridus</name>
    <dbReference type="NCBI Taxonomy" id="1738132"/>
    <lineage>
        <taxon>Eukaryota</taxon>
        <taxon>Fungi</taxon>
        <taxon>Dikarya</taxon>
        <taxon>Basidiomycota</taxon>
        <taxon>Agaricomycotina</taxon>
        <taxon>Agaricomycetes</taxon>
        <taxon>Agaricomycetidae</taxon>
        <taxon>Agaricales</taxon>
        <taxon>Marasmiineae</taxon>
        <taxon>Mycenaceae</taxon>
        <taxon>Roridomyces</taxon>
    </lineage>
</organism>
<reference evidence="2" key="1">
    <citation type="submission" date="2023-03" db="EMBL/GenBank/DDBJ databases">
        <title>Massive genome expansion in bonnet fungi (Mycena s.s.) driven by repeated elements and novel gene families across ecological guilds.</title>
        <authorList>
            <consortium name="Lawrence Berkeley National Laboratory"/>
            <person name="Harder C.B."/>
            <person name="Miyauchi S."/>
            <person name="Viragh M."/>
            <person name="Kuo A."/>
            <person name="Thoen E."/>
            <person name="Andreopoulos B."/>
            <person name="Lu D."/>
            <person name="Skrede I."/>
            <person name="Drula E."/>
            <person name="Henrissat B."/>
            <person name="Morin E."/>
            <person name="Kohler A."/>
            <person name="Barry K."/>
            <person name="LaButti K."/>
            <person name="Morin E."/>
            <person name="Salamov A."/>
            <person name="Lipzen A."/>
            <person name="Mereny Z."/>
            <person name="Hegedus B."/>
            <person name="Baldrian P."/>
            <person name="Stursova M."/>
            <person name="Weitz H."/>
            <person name="Taylor A."/>
            <person name="Grigoriev I.V."/>
            <person name="Nagy L.G."/>
            <person name="Martin F."/>
            <person name="Kauserud H."/>
        </authorList>
    </citation>
    <scope>NUCLEOTIDE SEQUENCE</scope>
    <source>
        <strain evidence="2">9284</strain>
    </source>
</reference>
<gene>
    <name evidence="2" type="ORF">FB45DRAFT_1143649</name>
</gene>
<dbReference type="AlphaFoldDB" id="A0AAD7FSV8"/>
<protein>
    <submittedName>
        <fullName evidence="2">Uncharacterized protein</fullName>
    </submittedName>
</protein>
<feature type="signal peptide" evidence="1">
    <location>
        <begin position="1"/>
        <end position="19"/>
    </location>
</feature>
<dbReference type="EMBL" id="JARKIF010000007">
    <property type="protein sequence ID" value="KAJ7635392.1"/>
    <property type="molecule type" value="Genomic_DNA"/>
</dbReference>
<sequence>MKLSATLLLVVSVAATALAVFTHISEIPTSCVASKVVQTRNFTTTTGEVIRIDTKTCSGGTGADSGHSKRQTINACVAETINFSCVAGAGAGPVAGDCDNLNTGIIEAFEAAGDPTLFTVNPQTVQTFTLGTCQFAWINENTAAILEFCFSEITAVMGPQLINGCIVPGDTAGVARPSGTGIPATTLDWVFEVLHS</sequence>
<dbReference type="Proteomes" id="UP001221142">
    <property type="component" value="Unassembled WGS sequence"/>
</dbReference>
<keyword evidence="1" id="KW-0732">Signal</keyword>
<evidence type="ECO:0000313" key="2">
    <source>
        <dbReference type="EMBL" id="KAJ7635392.1"/>
    </source>
</evidence>
<keyword evidence="3" id="KW-1185">Reference proteome</keyword>
<proteinExistence type="predicted"/>